<evidence type="ECO:0000256" key="2">
    <source>
        <dbReference type="ARBA" id="ARBA00022771"/>
    </source>
</evidence>
<evidence type="ECO:0000313" key="7">
    <source>
        <dbReference type="EMBL" id="PWG62155.1"/>
    </source>
</evidence>
<dbReference type="Pfam" id="PF01258">
    <property type="entry name" value="zf-dskA_traR"/>
    <property type="match status" value="1"/>
</dbReference>
<keyword evidence="1" id="KW-0479">Metal-binding</keyword>
<accession>A0A2U2MYR8</accession>
<reference evidence="7 8" key="1">
    <citation type="submission" date="2018-05" db="EMBL/GenBank/DDBJ databases">
        <title>Spiribacter halobius sp. nov., a moderately halophilic bacterium isolated from marine solar saltern.</title>
        <authorList>
            <person name="Zheng W.-S."/>
            <person name="Lu D.-C."/>
            <person name="Du Z.-J."/>
        </authorList>
    </citation>
    <scope>NUCLEOTIDE SEQUENCE [LARGE SCALE GENOMIC DNA]</scope>
    <source>
        <strain evidence="7 8">E85</strain>
    </source>
</reference>
<evidence type="ECO:0000256" key="5">
    <source>
        <dbReference type="SAM" id="Coils"/>
    </source>
</evidence>
<evidence type="ECO:0000259" key="6">
    <source>
        <dbReference type="Pfam" id="PF01258"/>
    </source>
</evidence>
<proteinExistence type="predicted"/>
<dbReference type="PANTHER" id="PTHR33823:SF4">
    <property type="entry name" value="GENERAL STRESS PROTEIN 16O"/>
    <property type="match status" value="1"/>
</dbReference>
<keyword evidence="5" id="KW-0175">Coiled coil</keyword>
<organism evidence="7 8">
    <name type="scientific">Sediminicurvatus halobius</name>
    <dbReference type="NCBI Taxonomy" id="2182432"/>
    <lineage>
        <taxon>Bacteria</taxon>
        <taxon>Pseudomonadati</taxon>
        <taxon>Pseudomonadota</taxon>
        <taxon>Gammaproteobacteria</taxon>
        <taxon>Chromatiales</taxon>
        <taxon>Ectothiorhodospiraceae</taxon>
        <taxon>Sediminicurvatus</taxon>
    </lineage>
</organism>
<gene>
    <name evidence="7" type="ORF">DEM34_13565</name>
</gene>
<dbReference type="SUPFAM" id="SSF109635">
    <property type="entry name" value="DnaK suppressor protein DksA, alpha-hairpin domain"/>
    <property type="match status" value="1"/>
</dbReference>
<dbReference type="Gene3D" id="1.20.120.910">
    <property type="entry name" value="DksA, coiled-coil domain"/>
    <property type="match status" value="1"/>
</dbReference>
<keyword evidence="8" id="KW-1185">Reference proteome</keyword>
<sequence length="130" mass="14601">MNQTLTAEQRHELKAALEREAQALREEIREELLAADAHRYQDMADRVRDPGDAAVTDLLADLEYAEIDRHIRALQANEAALRRLSEGTYGRCADCGEPIALERLRAYPSAARCLDCQSARESREGAPPRL</sequence>
<comment type="caution">
    <text evidence="7">The sequence shown here is derived from an EMBL/GenBank/DDBJ whole genome shotgun (WGS) entry which is preliminary data.</text>
</comment>
<keyword evidence="3" id="KW-0862">Zinc</keyword>
<keyword evidence="2" id="KW-0863">Zinc-finger</keyword>
<evidence type="ECO:0000256" key="3">
    <source>
        <dbReference type="ARBA" id="ARBA00022833"/>
    </source>
</evidence>
<protein>
    <submittedName>
        <fullName evidence="7">Conjugal transfer protein TraR</fullName>
    </submittedName>
</protein>
<dbReference type="InterPro" id="IPR000962">
    <property type="entry name" value="Znf_DskA_TraR"/>
</dbReference>
<dbReference type="AlphaFoldDB" id="A0A2U2MYR8"/>
<dbReference type="OrthoDB" id="962301at2"/>
<dbReference type="PROSITE" id="PS51128">
    <property type="entry name" value="ZF_DKSA_2"/>
    <property type="match status" value="1"/>
</dbReference>
<dbReference type="EMBL" id="QFFI01000022">
    <property type="protein sequence ID" value="PWG62155.1"/>
    <property type="molecule type" value="Genomic_DNA"/>
</dbReference>
<dbReference type="InterPro" id="IPR037187">
    <property type="entry name" value="DnaK_N"/>
</dbReference>
<feature type="domain" description="Zinc finger DksA/TraR C4-type" evidence="6">
    <location>
        <begin position="87"/>
        <end position="121"/>
    </location>
</feature>
<dbReference type="PANTHER" id="PTHR33823">
    <property type="entry name" value="RNA POLYMERASE-BINDING TRANSCRIPTION FACTOR DKSA-RELATED"/>
    <property type="match status" value="1"/>
</dbReference>
<name>A0A2U2MYR8_9GAMM</name>
<dbReference type="SUPFAM" id="SSF57716">
    <property type="entry name" value="Glucocorticoid receptor-like (DNA-binding domain)"/>
    <property type="match status" value="1"/>
</dbReference>
<feature type="zinc finger region" description="dksA C4-type" evidence="4">
    <location>
        <begin position="92"/>
        <end position="116"/>
    </location>
</feature>
<feature type="coiled-coil region" evidence="5">
    <location>
        <begin position="7"/>
        <end position="34"/>
    </location>
</feature>
<dbReference type="RefSeq" id="WP_109679358.1">
    <property type="nucleotide sequence ID" value="NZ_CP086615.1"/>
</dbReference>
<dbReference type="Proteomes" id="UP000245474">
    <property type="component" value="Unassembled WGS sequence"/>
</dbReference>
<evidence type="ECO:0000313" key="8">
    <source>
        <dbReference type="Proteomes" id="UP000245474"/>
    </source>
</evidence>
<evidence type="ECO:0000256" key="1">
    <source>
        <dbReference type="ARBA" id="ARBA00022723"/>
    </source>
</evidence>
<evidence type="ECO:0000256" key="4">
    <source>
        <dbReference type="PROSITE-ProRule" id="PRU00510"/>
    </source>
</evidence>
<dbReference type="GO" id="GO:0008270">
    <property type="term" value="F:zinc ion binding"/>
    <property type="evidence" value="ECO:0007669"/>
    <property type="project" value="UniProtKB-KW"/>
</dbReference>